<dbReference type="Gene3D" id="2.40.160.60">
    <property type="entry name" value="Outer membrane protein transport protein (OMPP1/FadL/TodX)"/>
    <property type="match status" value="1"/>
</dbReference>
<reference evidence="2 3" key="1">
    <citation type="journal article" date="2013" name="PLoS ONE">
        <title>Genomic analysis of Melioribacter roseus, facultatively anaerobic organotrophic bacterium representing a novel deep lineage within Bacteriodetes/Chlorobi group.</title>
        <authorList>
            <person name="Kadnikov V.V."/>
            <person name="Mardanov A.V."/>
            <person name="Podosokorskaya O.A."/>
            <person name="Gavrilov S.N."/>
            <person name="Kublanov I.V."/>
            <person name="Beletsky A.V."/>
            <person name="Bonch-Osmolovskaya E.A."/>
            <person name="Ravin N.V."/>
        </authorList>
    </citation>
    <scope>NUCLEOTIDE SEQUENCE [LARGE SCALE GENOMIC DNA]</scope>
    <source>
        <strain evidence="3">JCM 17771 / P3M-2</strain>
    </source>
</reference>
<evidence type="ECO:0000259" key="1">
    <source>
        <dbReference type="Pfam" id="PF18990"/>
    </source>
</evidence>
<dbReference type="HOGENOM" id="CLU_628038_0_0_10"/>
<sequence>MKNNIKYIIPILLMAALSINAQIGGSIGMPDARSSSMAGAYTAVSEGLYSIGVNPANLSMSKGIELIIPLPLPSFSGIAGSNFFSLSDYNYYFGSYTIDENGKKRGRYLNDADKKNFIDLFGKGGGIHMNLFVRYFALSATPWESFGSLAFSVTDQIAADGTIPTGIVELLFKGNPPNSRYDFNDTEFKSWWIRKYSFSFSKEFKISYEKSINAGISLNIISGLFYAGLDEIDSEIFTDSLGNIHGKASYSAKSAFSPNFGVEYDFENQSATEESVSAFPEPAGAGLGADIGISYRHNSVFKFALAVTDIGKIEWNKRAAQFNVNRSVRIDDLSEEAQRDSLTNLFSTEGAGKSVDKFSTPLATTLRFGASIDLANLLELKNKLQIAAGYVQGLNKMPGNTTSPRFSIGVEWKPFESVLSLRSGVAFGGWAKFRWGLGMGLDFGLLELNAGASNFQNVASPSSGKMISIAVDSRWKF</sequence>
<dbReference type="AlphaFoldDB" id="I6ZR55"/>
<feature type="domain" description="DUF5723" evidence="1">
    <location>
        <begin position="70"/>
        <end position="448"/>
    </location>
</feature>
<evidence type="ECO:0000313" key="3">
    <source>
        <dbReference type="Proteomes" id="UP000009011"/>
    </source>
</evidence>
<dbReference type="Proteomes" id="UP000009011">
    <property type="component" value="Chromosome"/>
</dbReference>
<organism evidence="2 3">
    <name type="scientific">Melioribacter roseus (strain DSM 23840 / JCM 17771 / VKM B-2668 / P3M-2)</name>
    <dbReference type="NCBI Taxonomy" id="1191523"/>
    <lineage>
        <taxon>Bacteria</taxon>
        <taxon>Pseudomonadati</taxon>
        <taxon>Ignavibacteriota</taxon>
        <taxon>Ignavibacteria</taxon>
        <taxon>Ignavibacteriales</taxon>
        <taxon>Melioribacteraceae</taxon>
        <taxon>Melioribacter</taxon>
    </lineage>
</organism>
<protein>
    <recommendedName>
        <fullName evidence="1">DUF5723 domain-containing protein</fullName>
    </recommendedName>
</protein>
<accession>I6ZR55</accession>
<dbReference type="RefSeq" id="WP_014855979.1">
    <property type="nucleotide sequence ID" value="NC_018178.1"/>
</dbReference>
<dbReference type="Pfam" id="PF18990">
    <property type="entry name" value="DUF5723"/>
    <property type="match status" value="1"/>
</dbReference>
<dbReference type="OrthoDB" id="973991at2"/>
<gene>
    <name evidence="2" type="ordered locus">MROS_1307</name>
</gene>
<proteinExistence type="predicted"/>
<dbReference type="KEGG" id="mro:MROS_1307"/>
<dbReference type="STRING" id="1191523.MROS_1307"/>
<dbReference type="PATRIC" id="fig|1191523.3.peg.1393"/>
<evidence type="ECO:0000313" key="2">
    <source>
        <dbReference type="EMBL" id="AFN74544.1"/>
    </source>
</evidence>
<dbReference type="InterPro" id="IPR043781">
    <property type="entry name" value="DUF5723"/>
</dbReference>
<dbReference type="EMBL" id="CP003557">
    <property type="protein sequence ID" value="AFN74544.1"/>
    <property type="molecule type" value="Genomic_DNA"/>
</dbReference>
<name>I6ZR55_MELRP</name>
<keyword evidence="3" id="KW-1185">Reference proteome</keyword>